<keyword evidence="1" id="KW-1133">Transmembrane helix</keyword>
<dbReference type="PANTHER" id="PTHR40076:SF1">
    <property type="entry name" value="MEMBRANE PROTEIN"/>
    <property type="match status" value="1"/>
</dbReference>
<dbReference type="AlphaFoldDB" id="A0A0R2LN62"/>
<evidence type="ECO:0000313" key="3">
    <source>
        <dbReference type="Proteomes" id="UP000051886"/>
    </source>
</evidence>
<dbReference type="STRING" id="449659.IV66_GL000272"/>
<feature type="transmembrane region" description="Helical" evidence="1">
    <location>
        <begin position="67"/>
        <end position="88"/>
    </location>
</feature>
<accession>A0A0R2LN62</accession>
<dbReference type="PANTHER" id="PTHR40076">
    <property type="entry name" value="MEMBRANE PROTEIN-RELATED"/>
    <property type="match status" value="1"/>
</dbReference>
<comment type="caution">
    <text evidence="2">The sequence shown here is derived from an EMBL/GenBank/DDBJ whole genome shotgun (WGS) entry which is preliminary data.</text>
</comment>
<dbReference type="EMBL" id="JQCN01000008">
    <property type="protein sequence ID" value="KRO01387.1"/>
    <property type="molecule type" value="Genomic_DNA"/>
</dbReference>
<evidence type="ECO:0000313" key="2">
    <source>
        <dbReference type="EMBL" id="KRO01387.1"/>
    </source>
</evidence>
<dbReference type="InterPro" id="IPR010380">
    <property type="entry name" value="DUF975"/>
</dbReference>
<proteinExistence type="predicted"/>
<reference evidence="2 3" key="1">
    <citation type="journal article" date="2015" name="Genome Announc.">
        <title>Expanding the biotechnology potential of lactobacilli through comparative genomics of 213 strains and associated genera.</title>
        <authorList>
            <person name="Sun Z."/>
            <person name="Harris H.M."/>
            <person name="McCann A."/>
            <person name="Guo C."/>
            <person name="Argimon S."/>
            <person name="Zhang W."/>
            <person name="Yang X."/>
            <person name="Jeffery I.B."/>
            <person name="Cooney J.C."/>
            <person name="Kagawa T.F."/>
            <person name="Liu W."/>
            <person name="Song Y."/>
            <person name="Salvetti E."/>
            <person name="Wrobel A."/>
            <person name="Rasinkangas P."/>
            <person name="Parkhill J."/>
            <person name="Rea M.C."/>
            <person name="O'Sullivan O."/>
            <person name="Ritari J."/>
            <person name="Douillard F.P."/>
            <person name="Paul Ross R."/>
            <person name="Yang R."/>
            <person name="Briner A.E."/>
            <person name="Felis G.E."/>
            <person name="de Vos W.M."/>
            <person name="Barrangou R."/>
            <person name="Klaenhammer T.R."/>
            <person name="Caufield P.W."/>
            <person name="Cui Y."/>
            <person name="Zhang H."/>
            <person name="O'Toole P.W."/>
        </authorList>
    </citation>
    <scope>NUCLEOTIDE SEQUENCE [LARGE SCALE GENOMIC DNA]</scope>
    <source>
        <strain evidence="2 3">NBRC 103219</strain>
    </source>
</reference>
<sequence length="223" mass="25906">MLPLMNHSELKKSAKNLLINHYGFFFMTFLVYFVLYFLGAVTDAVGRIRYGSIIDSPWTVWDSSNTIFSLLYSLILVGIEFICIDSLRNKNTYDHGFSKGFTIFSKAKYFWGTVFIAILQFIWVVFWSLLLIIPGIIKGIAYSQAIYIYRDSVDQGDPIKYRDAVTRSRQLMDGNKWKYFWLSLSFIGWFILVGITAGLAIFWVAPYYHLTMTNFYVELKKAA</sequence>
<keyword evidence="1" id="KW-0812">Transmembrane</keyword>
<feature type="transmembrane region" description="Helical" evidence="1">
    <location>
        <begin position="21"/>
        <end position="41"/>
    </location>
</feature>
<gene>
    <name evidence="2" type="ORF">IV66_GL000272</name>
</gene>
<feature type="transmembrane region" description="Helical" evidence="1">
    <location>
        <begin position="109"/>
        <end position="137"/>
    </location>
</feature>
<dbReference type="PATRIC" id="fig|449659.4.peg.271"/>
<name>A0A0R2LN62_9LACO</name>
<organism evidence="2 3">
    <name type="scientific">Ligilactobacillus pobuzihii</name>
    <dbReference type="NCBI Taxonomy" id="449659"/>
    <lineage>
        <taxon>Bacteria</taxon>
        <taxon>Bacillati</taxon>
        <taxon>Bacillota</taxon>
        <taxon>Bacilli</taxon>
        <taxon>Lactobacillales</taxon>
        <taxon>Lactobacillaceae</taxon>
        <taxon>Ligilactobacillus</taxon>
    </lineage>
</organism>
<feature type="transmembrane region" description="Helical" evidence="1">
    <location>
        <begin position="179"/>
        <end position="205"/>
    </location>
</feature>
<dbReference type="Proteomes" id="UP000051886">
    <property type="component" value="Unassembled WGS sequence"/>
</dbReference>
<keyword evidence="3" id="KW-1185">Reference proteome</keyword>
<evidence type="ECO:0000256" key="1">
    <source>
        <dbReference type="SAM" id="Phobius"/>
    </source>
</evidence>
<keyword evidence="1" id="KW-0472">Membrane</keyword>
<protein>
    <submittedName>
        <fullName evidence="2">Integral membrane protein</fullName>
    </submittedName>
</protein>
<dbReference type="Pfam" id="PF06161">
    <property type="entry name" value="DUF975"/>
    <property type="match status" value="1"/>
</dbReference>